<dbReference type="InterPro" id="IPR036220">
    <property type="entry name" value="UDP-Glc/GDP-Man_DH_C_sf"/>
</dbReference>
<dbReference type="RefSeq" id="WP_006979365.1">
    <property type="nucleotide sequence ID" value="NZ_ABVL01000005.1"/>
</dbReference>
<feature type="binding site" evidence="10">
    <location>
        <position position="258"/>
    </location>
    <ligand>
        <name>substrate</name>
    </ligand>
</feature>
<comment type="similarity">
    <text evidence="2 8">Belongs to the UDP-glucose/GDP-mannose dehydrogenase family.</text>
</comment>
<dbReference type="Pfam" id="PF03721">
    <property type="entry name" value="UDPG_MGDP_dh_N"/>
    <property type="match status" value="1"/>
</dbReference>
<evidence type="ECO:0000256" key="2">
    <source>
        <dbReference type="ARBA" id="ARBA00006601"/>
    </source>
</evidence>
<evidence type="ECO:0000256" key="3">
    <source>
        <dbReference type="ARBA" id="ARBA00012954"/>
    </source>
</evidence>
<keyword evidence="14" id="KW-1185">Reference proteome</keyword>
<feature type="binding site" evidence="10">
    <location>
        <position position="321"/>
    </location>
    <ligand>
        <name>substrate</name>
    </ligand>
</feature>
<dbReference type="EC" id="1.1.1.22" evidence="3 8"/>
<dbReference type="GO" id="GO:0006065">
    <property type="term" value="P:UDP-glucuronate biosynthetic process"/>
    <property type="evidence" value="ECO:0007669"/>
    <property type="project" value="UniProtKB-UniPathway"/>
</dbReference>
<dbReference type="PIRSF" id="PIRSF000124">
    <property type="entry name" value="UDPglc_GDPman_dh"/>
    <property type="match status" value="1"/>
</dbReference>
<dbReference type="GO" id="GO:0051287">
    <property type="term" value="F:NAD binding"/>
    <property type="evidence" value="ECO:0007669"/>
    <property type="project" value="InterPro"/>
</dbReference>
<protein>
    <recommendedName>
        <fullName evidence="4 8">UDP-glucose 6-dehydrogenase</fullName>
        <ecNumber evidence="3 8">1.1.1.22</ecNumber>
    </recommendedName>
</protein>
<dbReference type="FunCoup" id="B4CZF2">
    <property type="interactions" value="269"/>
</dbReference>
<accession>B4CZF2</accession>
<proteinExistence type="inferred from homology"/>
<feature type="binding site" evidence="11">
    <location>
        <position position="86"/>
    </location>
    <ligand>
        <name>NAD(+)</name>
        <dbReference type="ChEBI" id="CHEBI:57540"/>
    </ligand>
</feature>
<comment type="catalytic activity">
    <reaction evidence="7 8">
        <text>UDP-alpha-D-glucose + 2 NAD(+) + H2O = UDP-alpha-D-glucuronate + 2 NADH + 3 H(+)</text>
        <dbReference type="Rhea" id="RHEA:23596"/>
        <dbReference type="ChEBI" id="CHEBI:15377"/>
        <dbReference type="ChEBI" id="CHEBI:15378"/>
        <dbReference type="ChEBI" id="CHEBI:57540"/>
        <dbReference type="ChEBI" id="CHEBI:57945"/>
        <dbReference type="ChEBI" id="CHEBI:58052"/>
        <dbReference type="ChEBI" id="CHEBI:58885"/>
        <dbReference type="EC" id="1.1.1.22"/>
    </reaction>
</comment>
<comment type="caution">
    <text evidence="13">The sequence shown here is derived from an EMBL/GenBank/DDBJ whole genome shotgun (WGS) entry which is preliminary data.</text>
</comment>
<dbReference type="NCBIfam" id="TIGR03026">
    <property type="entry name" value="NDP-sugDHase"/>
    <property type="match status" value="1"/>
</dbReference>
<keyword evidence="5 8" id="KW-0560">Oxidoreductase</keyword>
<dbReference type="UniPathway" id="UPA00038">
    <property type="reaction ID" value="UER00491"/>
</dbReference>
<dbReference type="AlphaFoldDB" id="B4CZF2"/>
<feature type="binding site" evidence="11">
    <location>
        <position position="35"/>
    </location>
    <ligand>
        <name>NAD(+)</name>
        <dbReference type="ChEBI" id="CHEBI:57540"/>
    </ligand>
</feature>
<dbReference type="InterPro" id="IPR017476">
    <property type="entry name" value="UDP-Glc/GDP-Man"/>
</dbReference>
<dbReference type="InterPro" id="IPR014026">
    <property type="entry name" value="UDP-Glc/GDP-Man_DH_dimer"/>
</dbReference>
<dbReference type="PIRSF" id="PIRSF500134">
    <property type="entry name" value="UDPglc_DH_bac"/>
    <property type="match status" value="1"/>
</dbReference>
<feature type="active site" description="Nucleophile" evidence="9">
    <location>
        <position position="261"/>
    </location>
</feature>
<evidence type="ECO:0000256" key="6">
    <source>
        <dbReference type="ARBA" id="ARBA00023027"/>
    </source>
</evidence>
<dbReference type="InterPro" id="IPR028357">
    <property type="entry name" value="UDPglc_DH_bac"/>
</dbReference>
<evidence type="ECO:0000256" key="11">
    <source>
        <dbReference type="PIRSR" id="PIRSR500134-3"/>
    </source>
</evidence>
<dbReference type="InterPro" id="IPR014027">
    <property type="entry name" value="UDP-Glc/GDP-Man_DH_C"/>
</dbReference>
<evidence type="ECO:0000256" key="7">
    <source>
        <dbReference type="ARBA" id="ARBA00047473"/>
    </source>
</evidence>
<dbReference type="Pfam" id="PF03720">
    <property type="entry name" value="UDPG_MGDP_dh_C"/>
    <property type="match status" value="1"/>
</dbReference>
<dbReference type="SUPFAM" id="SSF51735">
    <property type="entry name" value="NAD(P)-binding Rossmann-fold domains"/>
    <property type="match status" value="1"/>
</dbReference>
<feature type="binding site" evidence="11">
    <location>
        <position position="30"/>
    </location>
    <ligand>
        <name>NAD(+)</name>
        <dbReference type="ChEBI" id="CHEBI:57540"/>
    </ligand>
</feature>
<evidence type="ECO:0000259" key="12">
    <source>
        <dbReference type="SMART" id="SM00984"/>
    </source>
</evidence>
<dbReference type="GO" id="GO:0003979">
    <property type="term" value="F:UDP-glucose 6-dehydrogenase activity"/>
    <property type="evidence" value="ECO:0007669"/>
    <property type="project" value="UniProtKB-EC"/>
</dbReference>
<keyword evidence="6 8" id="KW-0520">NAD</keyword>
<dbReference type="Proteomes" id="UP000005824">
    <property type="component" value="Unassembled WGS sequence"/>
</dbReference>
<dbReference type="PANTHER" id="PTHR43750">
    <property type="entry name" value="UDP-GLUCOSE 6-DEHYDROGENASE TUAD"/>
    <property type="match status" value="1"/>
</dbReference>
<feature type="binding site" evidence="11">
    <location>
        <position position="156"/>
    </location>
    <ligand>
        <name>NAD(+)</name>
        <dbReference type="ChEBI" id="CHEBI:57540"/>
    </ligand>
</feature>
<feature type="binding site" evidence="10">
    <location>
        <begin position="250"/>
        <end position="254"/>
    </location>
    <ligand>
        <name>substrate</name>
    </ligand>
</feature>
<dbReference type="Pfam" id="PF00984">
    <property type="entry name" value="UDPG_MGDP_dh"/>
    <property type="match status" value="1"/>
</dbReference>
<dbReference type="SMART" id="SM00984">
    <property type="entry name" value="UDPG_MGDP_dh_C"/>
    <property type="match status" value="1"/>
</dbReference>
<feature type="binding site" evidence="11">
    <location>
        <position position="264"/>
    </location>
    <ligand>
        <name>NAD(+)</name>
        <dbReference type="ChEBI" id="CHEBI:57540"/>
    </ligand>
</feature>
<dbReference type="InParanoid" id="B4CZF2"/>
<dbReference type="EMBL" id="ABVL01000005">
    <property type="protein sequence ID" value="EDY20116.1"/>
    <property type="molecule type" value="Genomic_DNA"/>
</dbReference>
<feature type="binding site" evidence="11">
    <location>
        <position position="328"/>
    </location>
    <ligand>
        <name>NAD(+)</name>
        <dbReference type="ChEBI" id="CHEBI:57540"/>
    </ligand>
</feature>
<evidence type="ECO:0000256" key="1">
    <source>
        <dbReference type="ARBA" id="ARBA00004701"/>
    </source>
</evidence>
<dbReference type="InterPro" id="IPR036291">
    <property type="entry name" value="NAD(P)-bd_dom_sf"/>
</dbReference>
<dbReference type="STRING" id="497964.CfE428DRAFT_2040"/>
<evidence type="ECO:0000256" key="9">
    <source>
        <dbReference type="PIRSR" id="PIRSR500134-1"/>
    </source>
</evidence>
<organism evidence="13 14">
    <name type="scientific">Chthoniobacter flavus Ellin428</name>
    <dbReference type="NCBI Taxonomy" id="497964"/>
    <lineage>
        <taxon>Bacteria</taxon>
        <taxon>Pseudomonadati</taxon>
        <taxon>Verrucomicrobiota</taxon>
        <taxon>Spartobacteria</taxon>
        <taxon>Chthoniobacterales</taxon>
        <taxon>Chthoniobacteraceae</taxon>
        <taxon>Chthoniobacter</taxon>
    </lineage>
</organism>
<name>B4CZF2_9BACT</name>
<evidence type="ECO:0000256" key="8">
    <source>
        <dbReference type="PIRNR" id="PIRNR000124"/>
    </source>
</evidence>
<reference evidence="13 14" key="1">
    <citation type="journal article" date="2011" name="J. Bacteriol.">
        <title>Genome sequence of Chthoniobacter flavus Ellin428, an aerobic heterotrophic soil bacterium.</title>
        <authorList>
            <person name="Kant R."/>
            <person name="van Passel M.W."/>
            <person name="Palva A."/>
            <person name="Lucas S."/>
            <person name="Lapidus A."/>
            <person name="Glavina Del Rio T."/>
            <person name="Dalin E."/>
            <person name="Tice H."/>
            <person name="Bruce D."/>
            <person name="Goodwin L."/>
            <person name="Pitluck S."/>
            <person name="Larimer F.W."/>
            <person name="Land M.L."/>
            <person name="Hauser L."/>
            <person name="Sangwan P."/>
            <person name="de Vos W.M."/>
            <person name="Janssen P.H."/>
            <person name="Smidt H."/>
        </authorList>
    </citation>
    <scope>NUCLEOTIDE SEQUENCE [LARGE SCALE GENOMIC DNA]</scope>
    <source>
        <strain evidence="13 14">Ellin428</strain>
    </source>
</reference>
<evidence type="ECO:0000313" key="14">
    <source>
        <dbReference type="Proteomes" id="UP000005824"/>
    </source>
</evidence>
<feature type="binding site" evidence="11">
    <location>
        <position position="123"/>
    </location>
    <ligand>
        <name>NAD(+)</name>
        <dbReference type="ChEBI" id="CHEBI:57540"/>
    </ligand>
</feature>
<comment type="pathway">
    <text evidence="1">Nucleotide-sugar biosynthesis; UDP-alpha-D-glucuronate biosynthesis; UDP-alpha-D-glucuronate from UDP-alpha-D-glucose: step 1/1.</text>
</comment>
<feature type="binding site" evidence="10">
    <location>
        <position position="205"/>
    </location>
    <ligand>
        <name>substrate</name>
    </ligand>
</feature>
<evidence type="ECO:0000256" key="4">
    <source>
        <dbReference type="ARBA" id="ARBA00015132"/>
    </source>
</evidence>
<feature type="binding site" evidence="10">
    <location>
        <begin position="153"/>
        <end position="156"/>
    </location>
    <ligand>
        <name>substrate</name>
    </ligand>
</feature>
<dbReference type="PANTHER" id="PTHR43750:SF3">
    <property type="entry name" value="UDP-GLUCOSE 6-DEHYDROGENASE TUAD"/>
    <property type="match status" value="1"/>
</dbReference>
<evidence type="ECO:0000313" key="13">
    <source>
        <dbReference type="EMBL" id="EDY20116.1"/>
    </source>
</evidence>
<dbReference type="Gene3D" id="3.40.50.720">
    <property type="entry name" value="NAD(P)-binding Rossmann-like Domain"/>
    <property type="match status" value="2"/>
</dbReference>
<dbReference type="InterPro" id="IPR001732">
    <property type="entry name" value="UDP-Glc/GDP-Man_DH_N"/>
</dbReference>
<dbReference type="Gene3D" id="1.20.5.100">
    <property type="entry name" value="Cytochrome c1, transmembrane anchor, C-terminal"/>
    <property type="match status" value="1"/>
</dbReference>
<dbReference type="SUPFAM" id="SSF52413">
    <property type="entry name" value="UDP-glucose/GDP-mannose dehydrogenase C-terminal domain"/>
    <property type="match status" value="1"/>
</dbReference>
<dbReference type="InterPro" id="IPR008927">
    <property type="entry name" value="6-PGluconate_DH-like_C_sf"/>
</dbReference>
<dbReference type="eggNOG" id="COG1004">
    <property type="taxonomic scope" value="Bacteria"/>
</dbReference>
<feature type="domain" description="UDP-glucose/GDP-mannose dehydrogenase C-terminal" evidence="12">
    <location>
        <begin position="314"/>
        <end position="419"/>
    </location>
</feature>
<evidence type="ECO:0000256" key="5">
    <source>
        <dbReference type="ARBA" id="ARBA00023002"/>
    </source>
</evidence>
<evidence type="ECO:0000256" key="10">
    <source>
        <dbReference type="PIRSR" id="PIRSR500134-2"/>
    </source>
</evidence>
<dbReference type="SUPFAM" id="SSF48179">
    <property type="entry name" value="6-phosphogluconate dehydrogenase C-terminal domain-like"/>
    <property type="match status" value="1"/>
</dbReference>
<sequence length="438" mass="47732">MDLCIIGSGYVGLVSGACFAEVGHHVVCVDNDQRKVDALQAGKIPIYEPGLEDLVHRNVAAKRLRFTNSIQDGVDSSQVVFIAVPTPPQVDGSVDLTYIERVAREIAGVLKPGEYRVVVDKSTVPVKTGEKVADTIRRYNKGAEFDVVSNPEFLREGCAVPDLMNPDRVVIGSASQKATDLMKQVYEPFRAPILVTDVNSAELIKHAANSFLSLKISYINAVAAICEASGADVEMVADGIGMDKRIGRNFLNAGLGYGGSCFPKDVKAFIAISKQLGTPFKLLEEVERINAAQLNRFIDKVRNALWVLKDKQIAVWGLTFKPDTDDVRNSVAIELVNKLVAEGAHVTAYDPKGAEKAVEWKLIDPTKVKLAPTPLDAVKDAEALILATEWKEFSNVDFAEVKQSMHTPLVFDGRNLFDPETMAQFGFTYHAVGRAGGK</sequence>
<gene>
    <name evidence="13" type="ORF">CfE428DRAFT_2040</name>
</gene>
<dbReference type="GO" id="GO:0000271">
    <property type="term" value="P:polysaccharide biosynthetic process"/>
    <property type="evidence" value="ECO:0007669"/>
    <property type="project" value="InterPro"/>
</dbReference>